<feature type="region of interest" description="Disordered" evidence="5">
    <location>
        <begin position="1"/>
        <end position="69"/>
    </location>
</feature>
<evidence type="ECO:0000256" key="1">
    <source>
        <dbReference type="ARBA" id="ARBA00004370"/>
    </source>
</evidence>
<keyword evidence="3" id="KW-0325">Glycoprotein</keyword>
<keyword evidence="2 6" id="KW-0472">Membrane</keyword>
<evidence type="ECO:0000256" key="2">
    <source>
        <dbReference type="ARBA" id="ARBA00023136"/>
    </source>
</evidence>
<dbReference type="Proteomes" id="UP001175228">
    <property type="component" value="Unassembled WGS sequence"/>
</dbReference>
<dbReference type="EMBL" id="JAUEPU010000019">
    <property type="protein sequence ID" value="KAK0495000.1"/>
    <property type="molecule type" value="Genomic_DNA"/>
</dbReference>
<proteinExistence type="predicted"/>
<sequence>MISNSSEVKVESRRRSSKFSLTPGTEGAPLPSPMIERPDKPLFPSDVGLNGRRYSPLSSPGGSTESCGSVEGITEISALPSLPHSEESSLSSDAPTRSVSARSFISSPLNPSNIHSTARHSMPILSELRRMPSEDIRAICNPSNMSLKSSMILYRVADEAPPKRFQPHPNRNSLLSTSGDSVLSLSSDSKYPSAVHGVRSRGLVAYAFDPLAPDLIVDDDDDKTLNDTKVDRLSPRGVANVAALVCLLIAIISLFVVYPIVTFYKHNYKNRLIAENPFINSTGQAEDTIPHSRHGVRSQVPFSLISSYDLPIAQDVVNKPEEYTLIFKDEFDRDNRPLINGNDPVWHATVYSKSFFARIFKSQLVLDGSAGAVRLHRPVCMKSDGYLEISYRYSDDQDIKKFAWYPESEVPSWLGLTIELGGDDRRRKEQAVWIEYVKVYEHSDASSSGACLDISPTNNVVFSPYVSEGQRPGRQSV</sequence>
<dbReference type="GO" id="GO:0016020">
    <property type="term" value="C:membrane"/>
    <property type="evidence" value="ECO:0007669"/>
    <property type="project" value="UniProtKB-SubCell"/>
</dbReference>
<dbReference type="AlphaFoldDB" id="A0AA39UVT5"/>
<gene>
    <name evidence="7" type="ORF">EDD18DRAFT_1173411</name>
</gene>
<comment type="caution">
    <text evidence="7">The sequence shown here is derived from an EMBL/GenBank/DDBJ whole genome shotgun (WGS) entry which is preliminary data.</text>
</comment>
<organism evidence="7 8">
    <name type="scientific">Armillaria luteobubalina</name>
    <dbReference type="NCBI Taxonomy" id="153913"/>
    <lineage>
        <taxon>Eukaryota</taxon>
        <taxon>Fungi</taxon>
        <taxon>Dikarya</taxon>
        <taxon>Basidiomycota</taxon>
        <taxon>Agaricomycotina</taxon>
        <taxon>Agaricomycetes</taxon>
        <taxon>Agaricomycetidae</taxon>
        <taxon>Agaricales</taxon>
        <taxon>Marasmiineae</taxon>
        <taxon>Physalacriaceae</taxon>
        <taxon>Armillaria</taxon>
    </lineage>
</organism>
<name>A0AA39UVT5_9AGAR</name>
<accession>A0AA39UVT5</accession>
<keyword evidence="8" id="KW-1185">Reference proteome</keyword>
<evidence type="ECO:0000256" key="3">
    <source>
        <dbReference type="ARBA" id="ARBA00023180"/>
    </source>
</evidence>
<feature type="compositionally biased region" description="Polar residues" evidence="5">
    <location>
        <begin position="56"/>
        <end position="67"/>
    </location>
</feature>
<evidence type="ECO:0000313" key="7">
    <source>
        <dbReference type="EMBL" id="KAK0495000.1"/>
    </source>
</evidence>
<dbReference type="Pfam" id="PF03935">
    <property type="entry name" value="SKN1_KRE6_Sbg1"/>
    <property type="match status" value="1"/>
</dbReference>
<evidence type="ECO:0000256" key="6">
    <source>
        <dbReference type="SAM" id="Phobius"/>
    </source>
</evidence>
<evidence type="ECO:0000256" key="5">
    <source>
        <dbReference type="SAM" id="MobiDB-lite"/>
    </source>
</evidence>
<dbReference type="InterPro" id="IPR005629">
    <property type="entry name" value="Skn1/Kre6/Sbg1"/>
</dbReference>
<evidence type="ECO:0000256" key="4">
    <source>
        <dbReference type="ARBA" id="ARBA00023316"/>
    </source>
</evidence>
<feature type="transmembrane region" description="Helical" evidence="6">
    <location>
        <begin position="241"/>
        <end position="261"/>
    </location>
</feature>
<reference evidence="7" key="1">
    <citation type="submission" date="2023-06" db="EMBL/GenBank/DDBJ databases">
        <authorList>
            <consortium name="Lawrence Berkeley National Laboratory"/>
            <person name="Ahrendt S."/>
            <person name="Sahu N."/>
            <person name="Indic B."/>
            <person name="Wong-Bajracharya J."/>
            <person name="Merenyi Z."/>
            <person name="Ke H.-M."/>
            <person name="Monk M."/>
            <person name="Kocsube S."/>
            <person name="Drula E."/>
            <person name="Lipzen A."/>
            <person name="Balint B."/>
            <person name="Henrissat B."/>
            <person name="Andreopoulos B."/>
            <person name="Martin F.M."/>
            <person name="Harder C.B."/>
            <person name="Rigling D."/>
            <person name="Ford K.L."/>
            <person name="Foster G.D."/>
            <person name="Pangilinan J."/>
            <person name="Papanicolaou A."/>
            <person name="Barry K."/>
            <person name="LaButti K."/>
            <person name="Viragh M."/>
            <person name="Koriabine M."/>
            <person name="Yan M."/>
            <person name="Riley R."/>
            <person name="Champramary S."/>
            <person name="Plett K.L."/>
            <person name="Tsai I.J."/>
            <person name="Slot J."/>
            <person name="Sipos G."/>
            <person name="Plett J."/>
            <person name="Nagy L.G."/>
            <person name="Grigoriev I.V."/>
        </authorList>
    </citation>
    <scope>NUCLEOTIDE SEQUENCE</scope>
    <source>
        <strain evidence="7">HWK02</strain>
    </source>
</reference>
<protein>
    <submittedName>
        <fullName evidence="7">Uncharacterized protein</fullName>
    </submittedName>
</protein>
<comment type="subcellular location">
    <subcellularLocation>
        <location evidence="1">Membrane</location>
    </subcellularLocation>
</comment>
<keyword evidence="6" id="KW-0812">Transmembrane</keyword>
<keyword evidence="6" id="KW-1133">Transmembrane helix</keyword>
<evidence type="ECO:0000313" key="8">
    <source>
        <dbReference type="Proteomes" id="UP001175228"/>
    </source>
</evidence>
<keyword evidence="4" id="KW-0961">Cell wall biogenesis/degradation</keyword>